<accession>A0A0D2F792</accession>
<comment type="subcellular location">
    <subcellularLocation>
        <location evidence="1">Nucleus</location>
    </subcellularLocation>
</comment>
<evidence type="ECO:0000256" key="7">
    <source>
        <dbReference type="ARBA" id="ARBA00023242"/>
    </source>
</evidence>
<dbReference type="GO" id="GO:0000981">
    <property type="term" value="F:DNA-binding transcription factor activity, RNA polymerase II-specific"/>
    <property type="evidence" value="ECO:0007669"/>
    <property type="project" value="InterPro"/>
</dbReference>
<reference evidence="13 14" key="1">
    <citation type="submission" date="2015-01" db="EMBL/GenBank/DDBJ databases">
        <title>The Genome Sequence of Exophiala xenobiotica CBS118157.</title>
        <authorList>
            <consortium name="The Broad Institute Genomics Platform"/>
            <person name="Cuomo C."/>
            <person name="de Hoog S."/>
            <person name="Gorbushina A."/>
            <person name="Stielow B."/>
            <person name="Teixiera M."/>
            <person name="Abouelleil A."/>
            <person name="Chapman S.B."/>
            <person name="Priest M."/>
            <person name="Young S.K."/>
            <person name="Wortman J."/>
            <person name="Nusbaum C."/>
            <person name="Birren B."/>
        </authorList>
    </citation>
    <scope>NUCLEOTIDE SEQUENCE [LARGE SCALE GENOMIC DNA]</scope>
    <source>
        <strain evidence="13 14">CBS 118157</strain>
    </source>
</reference>
<evidence type="ECO:0000256" key="1">
    <source>
        <dbReference type="ARBA" id="ARBA00004123"/>
    </source>
</evidence>
<evidence type="ECO:0000256" key="8">
    <source>
        <dbReference type="ARBA" id="ARBA00038134"/>
    </source>
</evidence>
<dbReference type="GeneID" id="25326520"/>
<dbReference type="OrthoDB" id="2595934at2759"/>
<dbReference type="PANTHER" id="PTHR31845">
    <property type="entry name" value="FINGER DOMAIN PROTEIN, PUTATIVE-RELATED"/>
    <property type="match status" value="1"/>
</dbReference>
<dbReference type="GO" id="GO:0000976">
    <property type="term" value="F:transcription cis-regulatory region binding"/>
    <property type="evidence" value="ECO:0007669"/>
    <property type="project" value="TreeGrafter"/>
</dbReference>
<protein>
    <recommendedName>
        <fullName evidence="9">Transcriptional activator of proteases prtT</fullName>
    </recommendedName>
    <alternativeName>
        <fullName evidence="10">Zn(2)-C6 zinc finger-containing protein prtT</fullName>
    </alternativeName>
</protein>
<evidence type="ECO:0000256" key="3">
    <source>
        <dbReference type="ARBA" id="ARBA00022833"/>
    </source>
</evidence>
<evidence type="ECO:0000313" key="13">
    <source>
        <dbReference type="EMBL" id="KIW55904.1"/>
    </source>
</evidence>
<feature type="compositionally biased region" description="Polar residues" evidence="11">
    <location>
        <begin position="1"/>
        <end position="11"/>
    </location>
</feature>
<feature type="region of interest" description="Disordered" evidence="11">
    <location>
        <begin position="1"/>
        <end position="27"/>
    </location>
</feature>
<evidence type="ECO:0000256" key="5">
    <source>
        <dbReference type="ARBA" id="ARBA00023125"/>
    </source>
</evidence>
<dbReference type="PROSITE" id="PS50048">
    <property type="entry name" value="ZN2_CY6_FUNGAL_2"/>
    <property type="match status" value="1"/>
</dbReference>
<evidence type="ECO:0000313" key="14">
    <source>
        <dbReference type="Proteomes" id="UP000054342"/>
    </source>
</evidence>
<evidence type="ECO:0000256" key="10">
    <source>
        <dbReference type="ARBA" id="ARBA00042461"/>
    </source>
</evidence>
<dbReference type="InterPro" id="IPR051089">
    <property type="entry name" value="prtT"/>
</dbReference>
<dbReference type="GO" id="GO:0008270">
    <property type="term" value="F:zinc ion binding"/>
    <property type="evidence" value="ECO:0007669"/>
    <property type="project" value="InterPro"/>
</dbReference>
<feature type="compositionally biased region" description="Basic and acidic residues" evidence="11">
    <location>
        <begin position="13"/>
        <end position="24"/>
    </location>
</feature>
<keyword evidence="6" id="KW-0804">Transcription</keyword>
<keyword evidence="14" id="KW-1185">Reference proteome</keyword>
<evidence type="ECO:0000256" key="11">
    <source>
        <dbReference type="SAM" id="MobiDB-lite"/>
    </source>
</evidence>
<proteinExistence type="inferred from homology"/>
<dbReference type="PANTHER" id="PTHR31845:SF34">
    <property type="entry name" value="TRANSCRIPTIONAL ACTIVATOR OF PROTEASES PRTT"/>
    <property type="match status" value="1"/>
</dbReference>
<keyword evidence="4" id="KW-0805">Transcription regulation</keyword>
<keyword evidence="3" id="KW-0862">Zinc</keyword>
<dbReference type="Gene3D" id="4.10.240.10">
    <property type="entry name" value="Zn(2)-C6 fungal-type DNA-binding domain"/>
    <property type="match status" value="1"/>
</dbReference>
<dbReference type="Proteomes" id="UP000054342">
    <property type="component" value="Unassembled WGS sequence"/>
</dbReference>
<comment type="similarity">
    <text evidence="8">Belongs to the prtT family.</text>
</comment>
<dbReference type="GO" id="GO:0005634">
    <property type="term" value="C:nucleus"/>
    <property type="evidence" value="ECO:0007669"/>
    <property type="project" value="UniProtKB-SubCell"/>
</dbReference>
<evidence type="ECO:0000256" key="9">
    <source>
        <dbReference type="ARBA" id="ARBA00041135"/>
    </source>
</evidence>
<sequence length="575" mass="63945">MDQSQEPSTNERPLLDGHLEQEQPKRRRLNRPFSACNTCRKLKTRCEIASRDTCRRCAALRLKCDLPTLEQEAESSESSLPFGVEARLARNEESVEILTKLLTTLSAPPKNDEGRRASALSEVSGADWTSTSVRASSSISNNVSSDPNGEFGDEVLAIGNVVSTGILGASLANYLIRVFLQRLGKWIAVYSENDLPDDLEETHPLLFSAACLLASPHVPNVSKDTIQRRDNLVRRLTASTILKTPVLSHESIQALLLLSMSSPTIQTTMPMDSWMLSGTSVNHAVLSFNLANPASEDDDDARLRNLRIWNALCLTNVQFSVGNARPSVVSQRFVDYCSQILDFQTSTMADAALFAEVLLYSRTEKMLNDVPMVTETHVVPVYRELEDWHASWKHVLGSFPPTYSKPDFSYDFCYLLLYRTALKANSDSTPVQEAITQTTSKILERFLNLDFSAALEMPDFFFFIVIYAALNLCKFAVGHHLIAVTQQYLTDIAPNDEHIAYRFGAIIGELRRAAAEAGVSLSDNIEAEKAFIAAQLIATEDGYTWQMLTTGNLANLDFCLDDITFPTEDLLVHEP</sequence>
<dbReference type="CDD" id="cd12148">
    <property type="entry name" value="fungal_TF_MHR"/>
    <property type="match status" value="1"/>
</dbReference>
<organism evidence="13 14">
    <name type="scientific">Exophiala xenobiotica</name>
    <dbReference type="NCBI Taxonomy" id="348802"/>
    <lineage>
        <taxon>Eukaryota</taxon>
        <taxon>Fungi</taxon>
        <taxon>Dikarya</taxon>
        <taxon>Ascomycota</taxon>
        <taxon>Pezizomycotina</taxon>
        <taxon>Eurotiomycetes</taxon>
        <taxon>Chaetothyriomycetidae</taxon>
        <taxon>Chaetothyriales</taxon>
        <taxon>Herpotrichiellaceae</taxon>
        <taxon>Exophiala</taxon>
    </lineage>
</organism>
<dbReference type="RefSeq" id="XP_013316488.1">
    <property type="nucleotide sequence ID" value="XM_013461034.1"/>
</dbReference>
<keyword evidence="5" id="KW-0238">DNA-binding</keyword>
<dbReference type="InterPro" id="IPR036864">
    <property type="entry name" value="Zn2-C6_fun-type_DNA-bd_sf"/>
</dbReference>
<evidence type="ECO:0000259" key="12">
    <source>
        <dbReference type="PROSITE" id="PS50048"/>
    </source>
</evidence>
<dbReference type="CDD" id="cd00067">
    <property type="entry name" value="GAL4"/>
    <property type="match status" value="1"/>
</dbReference>
<gene>
    <name evidence="13" type="ORF">PV05_04612</name>
</gene>
<evidence type="ECO:0000256" key="6">
    <source>
        <dbReference type="ARBA" id="ARBA00023163"/>
    </source>
</evidence>
<keyword evidence="2" id="KW-0479">Metal-binding</keyword>
<dbReference type="PROSITE" id="PS00463">
    <property type="entry name" value="ZN2_CY6_FUNGAL_1"/>
    <property type="match status" value="1"/>
</dbReference>
<dbReference type="Pfam" id="PF00172">
    <property type="entry name" value="Zn_clus"/>
    <property type="match status" value="1"/>
</dbReference>
<keyword evidence="7" id="KW-0539">Nucleus</keyword>
<name>A0A0D2F792_9EURO</name>
<dbReference type="HOGENOM" id="CLU_030102_0_0_1"/>
<feature type="domain" description="Zn(2)-C6 fungal-type" evidence="12">
    <location>
        <begin position="35"/>
        <end position="66"/>
    </location>
</feature>
<dbReference type="SUPFAM" id="SSF57701">
    <property type="entry name" value="Zn2/Cys6 DNA-binding domain"/>
    <property type="match status" value="1"/>
</dbReference>
<evidence type="ECO:0000256" key="4">
    <source>
        <dbReference type="ARBA" id="ARBA00023015"/>
    </source>
</evidence>
<dbReference type="AlphaFoldDB" id="A0A0D2F792"/>
<dbReference type="InterPro" id="IPR001138">
    <property type="entry name" value="Zn2Cys6_DnaBD"/>
</dbReference>
<evidence type="ECO:0000256" key="2">
    <source>
        <dbReference type="ARBA" id="ARBA00022723"/>
    </source>
</evidence>
<dbReference type="EMBL" id="KN847319">
    <property type="protein sequence ID" value="KIW55904.1"/>
    <property type="molecule type" value="Genomic_DNA"/>
</dbReference>